<dbReference type="OrthoDB" id="88517at2759"/>
<dbReference type="Proteomes" id="UP000789759">
    <property type="component" value="Unassembled WGS sequence"/>
</dbReference>
<dbReference type="AlphaFoldDB" id="A0A9N9I168"/>
<dbReference type="InterPro" id="IPR012296">
    <property type="entry name" value="Nuclease_put_TT1808"/>
</dbReference>
<feature type="domain" description="C2H2-type" evidence="2">
    <location>
        <begin position="188"/>
        <end position="216"/>
    </location>
</feature>
<keyword evidence="1" id="KW-0479">Metal-binding</keyword>
<dbReference type="Gene3D" id="3.90.1570.10">
    <property type="entry name" value="tt1808, chain A"/>
    <property type="match status" value="1"/>
</dbReference>
<dbReference type="PROSITE" id="PS00028">
    <property type="entry name" value="ZINC_FINGER_C2H2_1"/>
    <property type="match status" value="1"/>
</dbReference>
<gene>
    <name evidence="3" type="ORF">CPELLU_LOCUS12589</name>
</gene>
<dbReference type="EMBL" id="CAJVQA010012344">
    <property type="protein sequence ID" value="CAG8715848.1"/>
    <property type="molecule type" value="Genomic_DNA"/>
</dbReference>
<dbReference type="InterPro" id="IPR008538">
    <property type="entry name" value="Uma2"/>
</dbReference>
<evidence type="ECO:0000313" key="4">
    <source>
        <dbReference type="Proteomes" id="UP000789759"/>
    </source>
</evidence>
<evidence type="ECO:0000259" key="2">
    <source>
        <dbReference type="PROSITE" id="PS50157"/>
    </source>
</evidence>
<name>A0A9N9I168_9GLOM</name>
<dbReference type="GO" id="GO:0006302">
    <property type="term" value="P:double-strand break repair"/>
    <property type="evidence" value="ECO:0007669"/>
    <property type="project" value="UniProtKB-ARBA"/>
</dbReference>
<keyword evidence="4" id="KW-1185">Reference proteome</keyword>
<feature type="non-terminal residue" evidence="3">
    <location>
        <position position="1"/>
    </location>
</feature>
<keyword evidence="1" id="KW-0863">Zinc-finger</keyword>
<evidence type="ECO:0000256" key="1">
    <source>
        <dbReference type="PROSITE-ProRule" id="PRU00042"/>
    </source>
</evidence>
<dbReference type="InterPro" id="IPR013087">
    <property type="entry name" value="Znf_C2H2_type"/>
</dbReference>
<evidence type="ECO:0000313" key="3">
    <source>
        <dbReference type="EMBL" id="CAG8715848.1"/>
    </source>
</evidence>
<accession>A0A9N9I168</accession>
<dbReference type="Pfam" id="PF05685">
    <property type="entry name" value="Uma2"/>
    <property type="match status" value="1"/>
</dbReference>
<comment type="caution">
    <text evidence="3">The sequence shown here is derived from an EMBL/GenBank/DDBJ whole genome shotgun (WGS) entry which is preliminary data.</text>
</comment>
<dbReference type="SUPFAM" id="SSF52980">
    <property type="entry name" value="Restriction endonuclease-like"/>
    <property type="match status" value="1"/>
</dbReference>
<dbReference type="PROSITE" id="PS50157">
    <property type="entry name" value="ZINC_FINGER_C2H2_2"/>
    <property type="match status" value="1"/>
</dbReference>
<reference evidence="3" key="1">
    <citation type="submission" date="2021-06" db="EMBL/GenBank/DDBJ databases">
        <authorList>
            <person name="Kallberg Y."/>
            <person name="Tangrot J."/>
            <person name="Rosling A."/>
        </authorList>
    </citation>
    <scope>NUCLEOTIDE SEQUENCE</scope>
    <source>
        <strain evidence="3">FL966</strain>
    </source>
</reference>
<sequence length="313" mass="36378">IDGNPVDLFEFNKGKLLPMPQSPINKEAVVHEISRQLGNWNMYTHQNGIITTSQGGFDFDISGRRTIRAPDIAFISKNIYRSLDRQQQWTFKGQPFTPTFVLEVAIVRENYQEFNDLDQKFREIYFATSSSVDLGWLVDSKNKQIYIYRQRVSGVVYRTSHGWNNVNGDYNFIGQESSESSSENDEIIDCLKCNATFSNDYDFMKHYENSHAQKRYLLKIPTQNLAAENEDCLARPGKANENEIPKSMNEIFTGENVKWGGKRIPDPILTYAVNNRIYKEVKSSKEMKNNNEKERNNLFHHLEVENTRHITHM</sequence>
<dbReference type="GO" id="GO:0008270">
    <property type="term" value="F:zinc ion binding"/>
    <property type="evidence" value="ECO:0007669"/>
    <property type="project" value="UniProtKB-KW"/>
</dbReference>
<dbReference type="CDD" id="cd06260">
    <property type="entry name" value="DUF820-like"/>
    <property type="match status" value="1"/>
</dbReference>
<proteinExistence type="predicted"/>
<protein>
    <submittedName>
        <fullName evidence="3">7468_t:CDS:1</fullName>
    </submittedName>
</protein>
<keyword evidence="1" id="KW-0862">Zinc</keyword>
<dbReference type="InterPro" id="IPR011335">
    <property type="entry name" value="Restrct_endonuc-II-like"/>
</dbReference>
<organism evidence="3 4">
    <name type="scientific">Cetraspora pellucida</name>
    <dbReference type="NCBI Taxonomy" id="1433469"/>
    <lineage>
        <taxon>Eukaryota</taxon>
        <taxon>Fungi</taxon>
        <taxon>Fungi incertae sedis</taxon>
        <taxon>Mucoromycota</taxon>
        <taxon>Glomeromycotina</taxon>
        <taxon>Glomeromycetes</taxon>
        <taxon>Diversisporales</taxon>
        <taxon>Gigasporaceae</taxon>
        <taxon>Cetraspora</taxon>
    </lineage>
</organism>